<feature type="chain" id="PRO_5036467715" description="DUF4783 domain-containing protein" evidence="1">
    <location>
        <begin position="21"/>
        <end position="128"/>
    </location>
</feature>
<keyword evidence="3" id="KW-1185">Reference proteome</keyword>
<evidence type="ECO:0000313" key="2">
    <source>
        <dbReference type="EMBL" id="SDW95045.1"/>
    </source>
</evidence>
<accession>A0A8X8IG82</accession>
<evidence type="ECO:0008006" key="4">
    <source>
        <dbReference type="Google" id="ProtNLM"/>
    </source>
</evidence>
<proteinExistence type="predicted"/>
<evidence type="ECO:0000256" key="1">
    <source>
        <dbReference type="SAM" id="SignalP"/>
    </source>
</evidence>
<dbReference type="InterPro" id="IPR031977">
    <property type="entry name" value="DUF4783"/>
</dbReference>
<name>A0A8X8IG82_9BACT</name>
<reference evidence="2 3" key="1">
    <citation type="submission" date="2016-10" db="EMBL/GenBank/DDBJ databases">
        <authorList>
            <person name="Varghese N."/>
            <person name="Submissions S."/>
        </authorList>
    </citation>
    <scope>NUCLEOTIDE SEQUENCE [LARGE SCALE GENOMIC DNA]</scope>
    <source>
        <strain evidence="2 3">DSM 25353</strain>
    </source>
</reference>
<evidence type="ECO:0000313" key="3">
    <source>
        <dbReference type="Proteomes" id="UP000198711"/>
    </source>
</evidence>
<sequence>MKKMFLLTVWALMVSLAVPAQSPGADAVVQAFKSVNADRIADHFDDFIDMKLLDKDEVKNMGKNQASIALKSFFAENGVKGFDKQSDRELGNTMYLTGKLQTSNKNYNITVMLKQKDNRYQIITIRIS</sequence>
<dbReference type="RefSeq" id="WP_139173875.1">
    <property type="nucleotide sequence ID" value="NZ_FNNO01000007.1"/>
</dbReference>
<organism evidence="2 3">
    <name type="scientific">Hydrobacter penzbergensis</name>
    <dbReference type="NCBI Taxonomy" id="1235997"/>
    <lineage>
        <taxon>Bacteria</taxon>
        <taxon>Pseudomonadati</taxon>
        <taxon>Bacteroidota</taxon>
        <taxon>Chitinophagia</taxon>
        <taxon>Chitinophagales</taxon>
        <taxon>Chitinophagaceae</taxon>
        <taxon>Hydrobacter</taxon>
    </lineage>
</organism>
<comment type="caution">
    <text evidence="2">The sequence shown here is derived from an EMBL/GenBank/DDBJ whole genome shotgun (WGS) entry which is preliminary data.</text>
</comment>
<keyword evidence="1" id="KW-0732">Signal</keyword>
<dbReference type="Proteomes" id="UP000198711">
    <property type="component" value="Unassembled WGS sequence"/>
</dbReference>
<gene>
    <name evidence="2" type="ORF">SAMN05444410_107135</name>
</gene>
<dbReference type="Pfam" id="PF16022">
    <property type="entry name" value="DUF4783"/>
    <property type="match status" value="1"/>
</dbReference>
<dbReference type="AlphaFoldDB" id="A0A8X8IG82"/>
<dbReference type="Gene3D" id="3.10.450.50">
    <property type="match status" value="1"/>
</dbReference>
<dbReference type="EMBL" id="FNNO01000007">
    <property type="protein sequence ID" value="SDW95045.1"/>
    <property type="molecule type" value="Genomic_DNA"/>
</dbReference>
<feature type="signal peptide" evidence="1">
    <location>
        <begin position="1"/>
        <end position="20"/>
    </location>
</feature>
<protein>
    <recommendedName>
        <fullName evidence="4">DUF4783 domain-containing protein</fullName>
    </recommendedName>
</protein>